<comment type="function">
    <text evidence="1">Acyltransferase required for the direct transfer of medium- to long-chain fatty acyl moieties from a carrier protein (MbtL) on to the epsilon-amino group of lysine residue in the mycobactin core.</text>
</comment>
<dbReference type="SMART" id="SM01006">
    <property type="entry name" value="AlcB"/>
    <property type="match status" value="1"/>
</dbReference>
<dbReference type="GO" id="GO:0016746">
    <property type="term" value="F:acyltransferase activity"/>
    <property type="evidence" value="ECO:0007669"/>
    <property type="project" value="InterPro"/>
</dbReference>
<dbReference type="Gene3D" id="1.10.439.10">
    <property type="entry name" value="Penicillin Amidohydrolase, domain 1"/>
    <property type="match status" value="1"/>
</dbReference>
<dbReference type="AlphaFoldDB" id="A0AAE4C6D0"/>
<dbReference type="Proteomes" id="UP001247307">
    <property type="component" value="Unassembled WGS sequence"/>
</dbReference>
<dbReference type="Gene3D" id="1.10.1400.10">
    <property type="match status" value="1"/>
</dbReference>
<reference evidence="8" key="1">
    <citation type="submission" date="2023-07" db="EMBL/GenBank/DDBJ databases">
        <title>Sequencing the genomes of 1000 actinobacteria strains.</title>
        <authorList>
            <person name="Klenk H.-P."/>
        </authorList>
    </citation>
    <scope>NUCLEOTIDE SEQUENCE</scope>
    <source>
        <strain evidence="8">DSM 13988</strain>
    </source>
</reference>
<dbReference type="Pfam" id="PF13523">
    <property type="entry name" value="Acetyltransf_8"/>
    <property type="match status" value="1"/>
</dbReference>
<dbReference type="SUPFAM" id="SSF55729">
    <property type="entry name" value="Acyl-CoA N-acyltransferases (Nat)"/>
    <property type="match status" value="1"/>
</dbReference>
<evidence type="ECO:0000256" key="4">
    <source>
        <dbReference type="ARBA" id="ARBA00020586"/>
    </source>
</evidence>
<dbReference type="GO" id="GO:0016811">
    <property type="term" value="F:hydrolase activity, acting on carbon-nitrogen (but not peptide) bonds, in linear amides"/>
    <property type="evidence" value="ECO:0007669"/>
    <property type="project" value="InterPro"/>
</dbReference>
<evidence type="ECO:0000256" key="2">
    <source>
        <dbReference type="ARBA" id="ARBA00005102"/>
    </source>
</evidence>
<dbReference type="GO" id="GO:0019290">
    <property type="term" value="P:siderophore biosynthetic process"/>
    <property type="evidence" value="ECO:0007669"/>
    <property type="project" value="InterPro"/>
</dbReference>
<comment type="pathway">
    <text evidence="2">Siderophore biosynthesis; mycobactin biosynthesis.</text>
</comment>
<gene>
    <name evidence="8" type="ORF">J2S35_000967</name>
</gene>
<evidence type="ECO:0000256" key="3">
    <source>
        <dbReference type="ARBA" id="ARBA00006586"/>
    </source>
</evidence>
<keyword evidence="8" id="KW-0378">Hydrolase</keyword>
<evidence type="ECO:0000256" key="1">
    <source>
        <dbReference type="ARBA" id="ARBA00003818"/>
    </source>
</evidence>
<comment type="caution">
    <text evidence="8">The sequence shown here is derived from an EMBL/GenBank/DDBJ whole genome shotgun (WGS) entry which is preliminary data.</text>
</comment>
<dbReference type="Gene3D" id="3.60.20.10">
    <property type="entry name" value="Glutamine Phosphoribosylpyrophosphate, subunit 1, domain 1"/>
    <property type="match status" value="2"/>
</dbReference>
<dbReference type="PANTHER" id="PTHR34218:SF4">
    <property type="entry name" value="ACYL-HOMOSERINE LACTONE ACYLASE QUIP"/>
    <property type="match status" value="1"/>
</dbReference>
<evidence type="ECO:0000313" key="9">
    <source>
        <dbReference type="Proteomes" id="UP001247307"/>
    </source>
</evidence>
<feature type="region of interest" description="Disordered" evidence="6">
    <location>
        <begin position="250"/>
        <end position="274"/>
    </location>
</feature>
<keyword evidence="9" id="KW-1185">Reference proteome</keyword>
<proteinExistence type="inferred from homology"/>
<evidence type="ECO:0000256" key="6">
    <source>
        <dbReference type="SAM" id="MobiDB-lite"/>
    </source>
</evidence>
<dbReference type="InterPro" id="IPR019432">
    <property type="entry name" value="Acyltransferase_MbtK/IucB-like"/>
</dbReference>
<sequence>MSGTIERCAQGIPTLTAPTPSGLARLQGRATAEDRAWQLAVDGWRLAGESAARLGKGHAELDRLVSAVDLPGLARRCFDRAAPHAQDFAAAYADGVNGALPAALAQDRIALTAGLEDAAPHWEPWTPVGFMLLAHLLMGAFPETLWREHARRTVGPDLAPLLLADPPRSSGSNAWLVPGRLTADGRPLLCADPHRLLEWPGPYHQVRLRGPGIRADGLAFPGFPGVPHFGQTASAAWVVTNAMADNQPLIRGPGRPETGAHPGSPFPEAARDADGPLHLAWSPMVHGDGGLGTSLALLRAASAEDVAAAFASWTDPVNRVIAADVSGNALSFTAGRVPRLPEESRLWAIGPQPPDPRGGPSSPAVPRKNDDGARPPGPRAGGPTAAEMPGGGMWEERPVSRLEGLWVDANEHKQSERRLGFASCSPQRAERIRELLDALAESGPIRAEDASRVALDTLDRETRSVVRQCAAAALDLAAAADSAGPGPAAPSSCSPPPAPDAAETGPDDQARALLARIAAWDGRFDAHSRTASEVSAWRHELIRLIAAEPMLAPLGEDSGLSPLFAPWLDPASRIGYALPTVIRHAPRFGLDLGHLALEAARRAAAVGPARPWGESHCAIPLATLPSALEPAPRGLIPAPIGTGGDGGCVLAASSSPGHSDASLRAPSARVTWVVGDPDSSRWVVPWGAAGSLSSPHASDQASAWAEGRTFGVSPAPGVVPSPAARHTPIPPVKGDTVHEHLSETTDLGGGFTLRPLDPTKDAEIVHAWTRDERAQFWGMSEQTLEEIRGIYDWLDESETHHAYAVCLDGAMIAVFQTYDPRHDEVGTTFEVRDGDLGVHFMMGPRLPDGAGPAAPGRVSLTSTVLAALAPAVLRATGARRIVAEPDARNHRALARLTAAGFRLGDEVWLEGAGKTARLAFLEVNDDAAAALGLALEVAK</sequence>
<dbReference type="RefSeq" id="WP_309850468.1">
    <property type="nucleotide sequence ID" value="NZ_BAAAIU010000001.1"/>
</dbReference>
<evidence type="ECO:0000256" key="5">
    <source>
        <dbReference type="ARBA" id="ARBA00031122"/>
    </source>
</evidence>
<protein>
    <recommendedName>
        <fullName evidence="4">Lysine N-acyltransferase MbtK</fullName>
    </recommendedName>
    <alternativeName>
        <fullName evidence="5">Mycobactin synthase protein K</fullName>
    </alternativeName>
</protein>
<dbReference type="InterPro" id="IPR043147">
    <property type="entry name" value="Penicillin_amidase_A-knob"/>
</dbReference>
<comment type="similarity">
    <text evidence="3">Belongs to the peptidase S45 family.</text>
</comment>
<organism evidence="8 9">
    <name type="scientific">Falsarthrobacter nasiphocae</name>
    <dbReference type="NCBI Taxonomy" id="189863"/>
    <lineage>
        <taxon>Bacteria</taxon>
        <taxon>Bacillati</taxon>
        <taxon>Actinomycetota</taxon>
        <taxon>Actinomycetes</taxon>
        <taxon>Micrococcales</taxon>
        <taxon>Micrococcaceae</taxon>
        <taxon>Falsarthrobacter</taxon>
    </lineage>
</organism>
<dbReference type="InterPro" id="IPR016181">
    <property type="entry name" value="Acyl_CoA_acyltransferase"/>
</dbReference>
<dbReference type="InterPro" id="IPR029055">
    <property type="entry name" value="Ntn_hydrolases_N"/>
</dbReference>
<dbReference type="Pfam" id="PF01804">
    <property type="entry name" value="Penicil_amidase"/>
    <property type="match status" value="1"/>
</dbReference>
<evidence type="ECO:0000313" key="8">
    <source>
        <dbReference type="EMBL" id="MDR6892027.1"/>
    </source>
</evidence>
<dbReference type="GO" id="GO:0017000">
    <property type="term" value="P:antibiotic biosynthetic process"/>
    <property type="evidence" value="ECO:0007669"/>
    <property type="project" value="InterPro"/>
</dbReference>
<feature type="compositionally biased region" description="Low complexity" evidence="6">
    <location>
        <begin position="481"/>
        <end position="492"/>
    </location>
</feature>
<feature type="region of interest" description="Disordered" evidence="6">
    <location>
        <begin position="481"/>
        <end position="506"/>
    </location>
</feature>
<dbReference type="Gene3D" id="3.40.630.30">
    <property type="match status" value="1"/>
</dbReference>
<name>A0AAE4C6D0_9MICC</name>
<dbReference type="InterPro" id="IPR023343">
    <property type="entry name" value="Penicillin_amidase_dom1"/>
</dbReference>
<dbReference type="EMBL" id="JAVDUI010000001">
    <property type="protein sequence ID" value="MDR6892027.1"/>
    <property type="molecule type" value="Genomic_DNA"/>
</dbReference>
<dbReference type="SUPFAM" id="SSF56235">
    <property type="entry name" value="N-terminal nucleophile aminohydrolases (Ntn hydrolases)"/>
    <property type="match status" value="1"/>
</dbReference>
<dbReference type="PANTHER" id="PTHR34218">
    <property type="entry name" value="PEPTIDASE S45 PENICILLIN AMIDASE"/>
    <property type="match status" value="1"/>
</dbReference>
<evidence type="ECO:0000259" key="7">
    <source>
        <dbReference type="SMART" id="SM01006"/>
    </source>
</evidence>
<accession>A0AAE4C6D0</accession>
<feature type="region of interest" description="Disordered" evidence="6">
    <location>
        <begin position="346"/>
        <end position="395"/>
    </location>
</feature>
<dbReference type="InterPro" id="IPR002692">
    <property type="entry name" value="S45"/>
</dbReference>
<feature type="domain" description="Acyltransferase MbtK/IucB-like conserved" evidence="7">
    <location>
        <begin position="754"/>
        <end position="802"/>
    </location>
</feature>